<dbReference type="CDD" id="cd02662">
    <property type="entry name" value="Peptidase_C19F"/>
    <property type="match status" value="1"/>
</dbReference>
<dbReference type="InterPro" id="IPR018200">
    <property type="entry name" value="USP_CS"/>
</dbReference>
<dbReference type="AlphaFoldDB" id="R8BE97"/>
<evidence type="ECO:0000313" key="10">
    <source>
        <dbReference type="EMBL" id="EON97628.1"/>
    </source>
</evidence>
<dbReference type="InterPro" id="IPR028889">
    <property type="entry name" value="USP"/>
</dbReference>
<keyword evidence="5" id="KW-0833">Ubl conjugation pathway</keyword>
<dbReference type="GeneID" id="19327618"/>
<dbReference type="Pfam" id="PF00443">
    <property type="entry name" value="UCH"/>
    <property type="match status" value="1"/>
</dbReference>
<dbReference type="GO" id="GO:0005829">
    <property type="term" value="C:cytosol"/>
    <property type="evidence" value="ECO:0007669"/>
    <property type="project" value="TreeGrafter"/>
</dbReference>
<dbReference type="RefSeq" id="XP_007917638.1">
    <property type="nucleotide sequence ID" value="XM_007919447.1"/>
</dbReference>
<evidence type="ECO:0000256" key="3">
    <source>
        <dbReference type="ARBA" id="ARBA00012759"/>
    </source>
</evidence>
<evidence type="ECO:0000256" key="1">
    <source>
        <dbReference type="ARBA" id="ARBA00000707"/>
    </source>
</evidence>
<dbReference type="EMBL" id="KB933264">
    <property type="protein sequence ID" value="EON97628.1"/>
    <property type="molecule type" value="Genomic_DNA"/>
</dbReference>
<evidence type="ECO:0000256" key="5">
    <source>
        <dbReference type="ARBA" id="ARBA00022786"/>
    </source>
</evidence>
<sequence>MVSSSEPTTHAAKSDVMRRILGLDRPGGIVASVSQAGRRTLSNGFSGALGFKGALSQPAGLGNWDNSCYQNSILQGLASLKPLPAFLSRLAIDGSAARIKTDTTETLRDLVADLNHISNNGKTLWTPAVLKNMSSWQQQDAQEYFSKLLDEIDKEASKTTKALRRPTGFESDNSRDDTNASQHSDDSGYQSLSTISKGATDIQIVRNPLEGLLAQRVACVACGYSEGLSMIPFNCLTLNLGMHRTEFDLYERLDSYVQVESIQGVECTKCTLLKYRNLLNTIIERSRKAGCPDSDFPEPHARLEAIEAALEEEDFDDKTLKACKITPQSRVNSTKTKQAVIARPPQSLAIHMNRSVFDETTGHMFKNLAGVRFPMTLDLGPWCLGSADALTSQTGGDKAEILDEKSSSAVKGEEEWLLDPTASMVAGDLHPSKITGPIYELRAVVTHYGRHENGHYICYRKHPRASAVREENGGLEKSNQPAQLAPEEHSDDVSSIHEKEPGDEDQFLDAVETPDEDPQTGSQWWRLSDQDVTPVTEETVLAQGGVFMLFYDCVDPNSVLTSEVDVVTEPTSKEPSTNEIAPITSANIDVDTTEGGNVQGSPAQDSTAQVEETLKIAQNVPLPHGDDGLDEYVDSMEDPAEGSEAKSL</sequence>
<evidence type="ECO:0000256" key="4">
    <source>
        <dbReference type="ARBA" id="ARBA00022670"/>
    </source>
</evidence>
<feature type="compositionally biased region" description="Acidic residues" evidence="8">
    <location>
        <begin position="628"/>
        <end position="641"/>
    </location>
</feature>
<dbReference type="InterPro" id="IPR050164">
    <property type="entry name" value="Peptidase_C19"/>
</dbReference>
<feature type="region of interest" description="Disordered" evidence="8">
    <location>
        <begin position="617"/>
        <end position="648"/>
    </location>
</feature>
<feature type="region of interest" description="Disordered" evidence="8">
    <location>
        <begin position="468"/>
        <end position="503"/>
    </location>
</feature>
<organism evidence="10 11">
    <name type="scientific">Phaeoacremonium minimum (strain UCR-PA7)</name>
    <name type="common">Esca disease fungus</name>
    <name type="synonym">Togninia minima</name>
    <dbReference type="NCBI Taxonomy" id="1286976"/>
    <lineage>
        <taxon>Eukaryota</taxon>
        <taxon>Fungi</taxon>
        <taxon>Dikarya</taxon>
        <taxon>Ascomycota</taxon>
        <taxon>Pezizomycotina</taxon>
        <taxon>Sordariomycetes</taxon>
        <taxon>Sordariomycetidae</taxon>
        <taxon>Togniniales</taxon>
        <taxon>Togniniaceae</taxon>
        <taxon>Phaeoacremonium</taxon>
    </lineage>
</organism>
<dbReference type="GO" id="GO:0005634">
    <property type="term" value="C:nucleus"/>
    <property type="evidence" value="ECO:0007669"/>
    <property type="project" value="TreeGrafter"/>
</dbReference>
<evidence type="ECO:0000256" key="6">
    <source>
        <dbReference type="ARBA" id="ARBA00022801"/>
    </source>
</evidence>
<evidence type="ECO:0000256" key="8">
    <source>
        <dbReference type="SAM" id="MobiDB-lite"/>
    </source>
</evidence>
<dbReference type="GO" id="GO:0004843">
    <property type="term" value="F:cysteine-type deubiquitinase activity"/>
    <property type="evidence" value="ECO:0007669"/>
    <property type="project" value="UniProtKB-EC"/>
</dbReference>
<reference evidence="11" key="1">
    <citation type="journal article" date="2013" name="Genome Announc.">
        <title>Draft genome sequence of the ascomycete Phaeoacremonium aleophilum strain UCR-PA7, a causal agent of the esca disease complex in grapevines.</title>
        <authorList>
            <person name="Blanco-Ulate B."/>
            <person name="Rolshausen P."/>
            <person name="Cantu D."/>
        </authorList>
    </citation>
    <scope>NUCLEOTIDE SEQUENCE [LARGE SCALE GENOMIC DNA]</scope>
    <source>
        <strain evidence="11">UCR-PA7</strain>
    </source>
</reference>
<keyword evidence="11" id="KW-1185">Reference proteome</keyword>
<evidence type="ECO:0000256" key="7">
    <source>
        <dbReference type="ARBA" id="ARBA00022807"/>
    </source>
</evidence>
<dbReference type="Gene3D" id="3.90.70.10">
    <property type="entry name" value="Cysteine proteinases"/>
    <property type="match status" value="1"/>
</dbReference>
<accession>R8BE97</accession>
<dbReference type="KEGG" id="tmn:UCRPA7_6912"/>
<dbReference type="InterPro" id="IPR001394">
    <property type="entry name" value="Peptidase_C19_UCH"/>
</dbReference>
<feature type="compositionally biased region" description="Basic and acidic residues" evidence="8">
    <location>
        <begin position="486"/>
        <end position="500"/>
    </location>
</feature>
<keyword evidence="7" id="KW-0788">Thiol protease</keyword>
<dbReference type="InterPro" id="IPR038765">
    <property type="entry name" value="Papain-like_cys_pep_sf"/>
</dbReference>
<feature type="compositionally biased region" description="Basic and acidic residues" evidence="8">
    <location>
        <begin position="172"/>
        <end position="186"/>
    </location>
</feature>
<evidence type="ECO:0000256" key="2">
    <source>
        <dbReference type="ARBA" id="ARBA00009085"/>
    </source>
</evidence>
<feature type="region of interest" description="Disordered" evidence="8">
    <location>
        <begin position="157"/>
        <end position="190"/>
    </location>
</feature>
<dbReference type="HOGENOM" id="CLU_008279_6_0_1"/>
<dbReference type="PROSITE" id="PS50235">
    <property type="entry name" value="USP_3"/>
    <property type="match status" value="1"/>
</dbReference>
<dbReference type="SUPFAM" id="SSF54001">
    <property type="entry name" value="Cysteine proteinases"/>
    <property type="match status" value="1"/>
</dbReference>
<protein>
    <recommendedName>
        <fullName evidence="3">ubiquitinyl hydrolase 1</fullName>
        <ecNumber evidence="3">3.4.19.12</ecNumber>
    </recommendedName>
</protein>
<dbReference type="OrthoDB" id="2020758at2759"/>
<feature type="domain" description="USP" evidence="9">
    <location>
        <begin position="59"/>
        <end position="554"/>
    </location>
</feature>
<gene>
    <name evidence="10" type="ORF">UCRPA7_6912</name>
</gene>
<dbReference type="eggNOG" id="KOG1867">
    <property type="taxonomic scope" value="Eukaryota"/>
</dbReference>
<name>R8BE97_PHAM7</name>
<dbReference type="EC" id="3.4.19.12" evidence="3"/>
<evidence type="ECO:0000259" key="9">
    <source>
        <dbReference type="PROSITE" id="PS50235"/>
    </source>
</evidence>
<dbReference type="GO" id="GO:0016579">
    <property type="term" value="P:protein deubiquitination"/>
    <property type="evidence" value="ECO:0007669"/>
    <property type="project" value="InterPro"/>
</dbReference>
<evidence type="ECO:0000313" key="11">
    <source>
        <dbReference type="Proteomes" id="UP000014074"/>
    </source>
</evidence>
<proteinExistence type="inferred from homology"/>
<dbReference type="PANTHER" id="PTHR24006">
    <property type="entry name" value="UBIQUITIN CARBOXYL-TERMINAL HYDROLASE"/>
    <property type="match status" value="1"/>
</dbReference>
<dbReference type="PROSITE" id="PS00973">
    <property type="entry name" value="USP_2"/>
    <property type="match status" value="1"/>
</dbReference>
<keyword evidence="6 10" id="KW-0378">Hydrolase</keyword>
<comment type="similarity">
    <text evidence="2">Belongs to the peptidase C19 family.</text>
</comment>
<keyword evidence="4" id="KW-0645">Protease</keyword>
<comment type="catalytic activity">
    <reaction evidence="1">
        <text>Thiol-dependent hydrolysis of ester, thioester, amide, peptide and isopeptide bonds formed by the C-terminal Gly of ubiquitin (a 76-residue protein attached to proteins as an intracellular targeting signal).</text>
        <dbReference type="EC" id="3.4.19.12"/>
    </reaction>
</comment>
<dbReference type="GO" id="GO:0006508">
    <property type="term" value="P:proteolysis"/>
    <property type="evidence" value="ECO:0007669"/>
    <property type="project" value="UniProtKB-KW"/>
</dbReference>
<dbReference type="PANTHER" id="PTHR24006:SF888">
    <property type="entry name" value="UBIQUITIN CARBOXYL-TERMINAL HYDROLASE 30"/>
    <property type="match status" value="1"/>
</dbReference>
<dbReference type="Proteomes" id="UP000014074">
    <property type="component" value="Unassembled WGS sequence"/>
</dbReference>